<organism evidence="1 2">
    <name type="scientific">Arthrobotrys conoides</name>
    <dbReference type="NCBI Taxonomy" id="74498"/>
    <lineage>
        <taxon>Eukaryota</taxon>
        <taxon>Fungi</taxon>
        <taxon>Dikarya</taxon>
        <taxon>Ascomycota</taxon>
        <taxon>Pezizomycotina</taxon>
        <taxon>Orbiliomycetes</taxon>
        <taxon>Orbiliales</taxon>
        <taxon>Orbiliaceae</taxon>
        <taxon>Arthrobotrys</taxon>
    </lineage>
</organism>
<protein>
    <submittedName>
        <fullName evidence="1">Uncharacterized protein</fullName>
    </submittedName>
</protein>
<proteinExistence type="predicted"/>
<reference evidence="1 2" key="1">
    <citation type="submission" date="2019-10" db="EMBL/GenBank/DDBJ databases">
        <authorList>
            <person name="Palmer J.M."/>
        </authorList>
    </citation>
    <scope>NUCLEOTIDE SEQUENCE [LARGE SCALE GENOMIC DNA]</scope>
    <source>
        <strain evidence="1 2">TWF506</strain>
    </source>
</reference>
<keyword evidence="2" id="KW-1185">Reference proteome</keyword>
<sequence>MSLVLGYSWLKGTVLPFSNNVMQGRPIFAFILHDASSDITYESPKRCAPVLKRVWSCFWDRPCRESEGLLWSIRRLPELTAPKPPGILERTGNKSTSPQVLAFAVITFSRS</sequence>
<accession>A0AAN8NC82</accession>
<comment type="caution">
    <text evidence="1">The sequence shown here is derived from an EMBL/GenBank/DDBJ whole genome shotgun (WGS) entry which is preliminary data.</text>
</comment>
<evidence type="ECO:0000313" key="2">
    <source>
        <dbReference type="Proteomes" id="UP001307849"/>
    </source>
</evidence>
<dbReference type="EMBL" id="JAVHJM010000011">
    <property type="protein sequence ID" value="KAK6502531.1"/>
    <property type="molecule type" value="Genomic_DNA"/>
</dbReference>
<dbReference type="AlphaFoldDB" id="A0AAN8NC82"/>
<dbReference type="Proteomes" id="UP001307849">
    <property type="component" value="Unassembled WGS sequence"/>
</dbReference>
<evidence type="ECO:0000313" key="1">
    <source>
        <dbReference type="EMBL" id="KAK6502531.1"/>
    </source>
</evidence>
<name>A0AAN8NC82_9PEZI</name>
<gene>
    <name evidence="1" type="ORF">TWF506_003112</name>
</gene>